<comment type="caution">
    <text evidence="2">The sequence shown here is derived from an EMBL/GenBank/DDBJ whole genome shotgun (WGS) entry which is preliminary data.</text>
</comment>
<organism evidence="2 3">
    <name type="scientific">Rhizobium puerariae</name>
    <dbReference type="NCBI Taxonomy" id="1585791"/>
    <lineage>
        <taxon>Bacteria</taxon>
        <taxon>Pseudomonadati</taxon>
        <taxon>Pseudomonadota</taxon>
        <taxon>Alphaproteobacteria</taxon>
        <taxon>Hyphomicrobiales</taxon>
        <taxon>Rhizobiaceae</taxon>
        <taxon>Rhizobium/Agrobacterium group</taxon>
        <taxon>Rhizobium</taxon>
    </lineage>
</organism>
<dbReference type="Pfam" id="PF20056">
    <property type="entry name" value="DUF6455"/>
    <property type="match status" value="1"/>
</dbReference>
<dbReference type="InterPro" id="IPR045601">
    <property type="entry name" value="DUF6455"/>
</dbReference>
<accession>A0ABV6AP22</accession>
<name>A0ABV6AP22_9HYPH</name>
<dbReference type="Proteomes" id="UP001589692">
    <property type="component" value="Unassembled WGS sequence"/>
</dbReference>
<dbReference type="RefSeq" id="WP_377263909.1">
    <property type="nucleotide sequence ID" value="NZ_JBHMAA010000024.1"/>
</dbReference>
<protein>
    <submittedName>
        <fullName evidence="2">DUF6455 family protein</fullName>
    </submittedName>
</protein>
<evidence type="ECO:0000313" key="2">
    <source>
        <dbReference type="EMBL" id="MFB9951083.1"/>
    </source>
</evidence>
<proteinExistence type="predicted"/>
<gene>
    <name evidence="2" type="ORF">ACFFP0_19730</name>
</gene>
<evidence type="ECO:0000313" key="3">
    <source>
        <dbReference type="Proteomes" id="UP001589692"/>
    </source>
</evidence>
<keyword evidence="3" id="KW-1185">Reference proteome</keyword>
<dbReference type="EMBL" id="JBHMAA010000024">
    <property type="protein sequence ID" value="MFB9951083.1"/>
    <property type="molecule type" value="Genomic_DNA"/>
</dbReference>
<evidence type="ECO:0000259" key="1">
    <source>
        <dbReference type="Pfam" id="PF20056"/>
    </source>
</evidence>
<feature type="domain" description="DUF6455" evidence="1">
    <location>
        <begin position="65"/>
        <end position="135"/>
    </location>
</feature>
<reference evidence="2 3" key="1">
    <citation type="submission" date="2024-09" db="EMBL/GenBank/DDBJ databases">
        <authorList>
            <person name="Sun Q."/>
            <person name="Mori K."/>
        </authorList>
    </citation>
    <scope>NUCLEOTIDE SEQUENCE [LARGE SCALE GENOMIC DNA]</scope>
    <source>
        <strain evidence="2 3">TBRC 4938</strain>
    </source>
</reference>
<sequence>MNDPIATTHESLAARVARWCSTTWEAVEEARSLASLDDETVKIIAHDNALSRDDLVSLIRRGPHAADEMGALMRLLNIDPEEAKLASPAQFREMHMTCSRCTEKARCRRELADGTAATDFVGYCGNADQLNEMRARPELLAD</sequence>